<name>A0ABQ6HY74_9MICO</name>
<evidence type="ECO:0000256" key="1">
    <source>
        <dbReference type="SAM" id="MobiDB-lite"/>
    </source>
</evidence>
<reference evidence="3" key="1">
    <citation type="journal article" date="2019" name="Int. J. Syst. Evol. Microbiol.">
        <title>The Global Catalogue of Microorganisms (GCM) 10K type strain sequencing project: providing services to taxonomists for standard genome sequencing and annotation.</title>
        <authorList>
            <consortium name="The Broad Institute Genomics Platform"/>
            <consortium name="The Broad Institute Genome Sequencing Center for Infectious Disease"/>
            <person name="Wu L."/>
            <person name="Ma J."/>
        </authorList>
    </citation>
    <scope>NUCLEOTIDE SEQUENCE [LARGE SCALE GENOMIC DNA]</scope>
    <source>
        <strain evidence="3">NBRC 106348</strain>
    </source>
</reference>
<feature type="compositionally biased region" description="Basic residues" evidence="1">
    <location>
        <begin position="59"/>
        <end position="76"/>
    </location>
</feature>
<keyword evidence="3" id="KW-1185">Reference proteome</keyword>
<organism evidence="2 3">
    <name type="scientific">Luteimicrobium album</name>
    <dbReference type="NCBI Taxonomy" id="1054550"/>
    <lineage>
        <taxon>Bacteria</taxon>
        <taxon>Bacillati</taxon>
        <taxon>Actinomycetota</taxon>
        <taxon>Actinomycetes</taxon>
        <taxon>Micrococcales</taxon>
        <taxon>Luteimicrobium</taxon>
    </lineage>
</organism>
<dbReference type="EMBL" id="BSUK01000001">
    <property type="protein sequence ID" value="GMA23360.1"/>
    <property type="molecule type" value="Genomic_DNA"/>
</dbReference>
<comment type="caution">
    <text evidence="2">The sequence shown here is derived from an EMBL/GenBank/DDBJ whole genome shotgun (WGS) entry which is preliminary data.</text>
</comment>
<proteinExistence type="predicted"/>
<gene>
    <name evidence="2" type="ORF">GCM10025864_11190</name>
</gene>
<feature type="region of interest" description="Disordered" evidence="1">
    <location>
        <begin position="1"/>
        <end position="34"/>
    </location>
</feature>
<feature type="region of interest" description="Disordered" evidence="1">
    <location>
        <begin position="52"/>
        <end position="76"/>
    </location>
</feature>
<evidence type="ECO:0008006" key="4">
    <source>
        <dbReference type="Google" id="ProtNLM"/>
    </source>
</evidence>
<accession>A0ABQ6HY74</accession>
<protein>
    <recommendedName>
        <fullName evidence="4">Transposase</fullName>
    </recommendedName>
</protein>
<dbReference type="Proteomes" id="UP001157091">
    <property type="component" value="Unassembled WGS sequence"/>
</dbReference>
<evidence type="ECO:0000313" key="3">
    <source>
        <dbReference type="Proteomes" id="UP001157091"/>
    </source>
</evidence>
<evidence type="ECO:0000313" key="2">
    <source>
        <dbReference type="EMBL" id="GMA23360.1"/>
    </source>
</evidence>
<sequence>MCLDGTLEPIAQLHGRPKNPSGTDSWPSGKQHRYGGNIPVVCDASEYPVLVSPVSPGPHSRHRRRPRPRAARAVPR</sequence>